<dbReference type="SUPFAM" id="SSF48726">
    <property type="entry name" value="Immunoglobulin"/>
    <property type="match status" value="1"/>
</dbReference>
<evidence type="ECO:0000313" key="4">
    <source>
        <dbReference type="Proteomes" id="UP000243006"/>
    </source>
</evidence>
<proteinExistence type="predicted"/>
<dbReference type="GO" id="GO:0030424">
    <property type="term" value="C:axon"/>
    <property type="evidence" value="ECO:0007669"/>
    <property type="project" value="TreeGrafter"/>
</dbReference>
<evidence type="ECO:0000313" key="3">
    <source>
        <dbReference type="EMBL" id="OUC49369.1"/>
    </source>
</evidence>
<dbReference type="SMART" id="SM00408">
    <property type="entry name" value="IGc2"/>
    <property type="match status" value="1"/>
</dbReference>
<dbReference type="GO" id="GO:0005886">
    <property type="term" value="C:plasma membrane"/>
    <property type="evidence" value="ECO:0007669"/>
    <property type="project" value="TreeGrafter"/>
</dbReference>
<dbReference type="GO" id="GO:0070593">
    <property type="term" value="P:dendrite self-avoidance"/>
    <property type="evidence" value="ECO:0007669"/>
    <property type="project" value="TreeGrafter"/>
</dbReference>
<dbReference type="Proteomes" id="UP000243006">
    <property type="component" value="Unassembled WGS sequence"/>
</dbReference>
<protein>
    <submittedName>
        <fullName evidence="3">Putative immunoglobulin domain protein</fullName>
    </submittedName>
</protein>
<comment type="caution">
    <text evidence="3">The sequence shown here is derived from an EMBL/GenBank/DDBJ whole genome shotgun (WGS) entry which is preliminary data.</text>
</comment>
<dbReference type="GO" id="GO:0007156">
    <property type="term" value="P:homophilic cell adhesion via plasma membrane adhesion molecules"/>
    <property type="evidence" value="ECO:0007669"/>
    <property type="project" value="TreeGrafter"/>
</dbReference>
<reference evidence="3 4" key="1">
    <citation type="submission" date="2015-04" db="EMBL/GenBank/DDBJ databases">
        <title>Draft genome of the roundworm Trichinella nativa.</title>
        <authorList>
            <person name="Mitreva M."/>
        </authorList>
    </citation>
    <scope>NUCLEOTIDE SEQUENCE [LARGE SCALE GENOMIC DNA]</scope>
    <source>
        <strain evidence="3 4">ISS45</strain>
    </source>
</reference>
<accession>A0A1Y3F113</accession>
<name>A0A1Y3F113_9BILA</name>
<dbReference type="PANTHER" id="PTHR10075">
    <property type="entry name" value="BASIGIN RELATED"/>
    <property type="match status" value="1"/>
</dbReference>
<gene>
    <name evidence="3" type="ORF">D917_05455</name>
</gene>
<dbReference type="InterPro" id="IPR013783">
    <property type="entry name" value="Ig-like_fold"/>
</dbReference>
<dbReference type="PROSITE" id="PS50835">
    <property type="entry name" value="IG_LIKE"/>
    <property type="match status" value="1"/>
</dbReference>
<dbReference type="InterPro" id="IPR036179">
    <property type="entry name" value="Ig-like_dom_sf"/>
</dbReference>
<dbReference type="AlphaFoldDB" id="A0A1Y3F113"/>
<feature type="domain" description="Ig-like" evidence="2">
    <location>
        <begin position="26"/>
        <end position="121"/>
    </location>
</feature>
<dbReference type="EMBL" id="LVZM01001084">
    <property type="protein sequence ID" value="OUC49369.1"/>
    <property type="molecule type" value="Genomic_DNA"/>
</dbReference>
<dbReference type="PANTHER" id="PTHR10075:SF100">
    <property type="entry name" value="FASCICLIN-2"/>
    <property type="match status" value="1"/>
</dbReference>
<evidence type="ECO:0000256" key="1">
    <source>
        <dbReference type="ARBA" id="ARBA00023319"/>
    </source>
</evidence>
<organism evidence="3 4">
    <name type="scientific">Trichinella nativa</name>
    <dbReference type="NCBI Taxonomy" id="6335"/>
    <lineage>
        <taxon>Eukaryota</taxon>
        <taxon>Metazoa</taxon>
        <taxon>Ecdysozoa</taxon>
        <taxon>Nematoda</taxon>
        <taxon>Enoplea</taxon>
        <taxon>Dorylaimia</taxon>
        <taxon>Trichinellida</taxon>
        <taxon>Trichinellidae</taxon>
        <taxon>Trichinella</taxon>
    </lineage>
</organism>
<dbReference type="GO" id="GO:0098632">
    <property type="term" value="F:cell-cell adhesion mediator activity"/>
    <property type="evidence" value="ECO:0007669"/>
    <property type="project" value="TreeGrafter"/>
</dbReference>
<sequence>MQTIASQLPDLSRIPTPPTFIHEANPNIMYFVLDSAMLEESSSTINLKERRFLCKASGYPSVSYRWLKDGVPLNFEELNDRATSVPGEGTFILSKLRLEDEGIYQCIAENGNGSAYDREIVLRRTCKFYTSGMRKIVCLFVYTLF</sequence>
<dbReference type="Pfam" id="PF13927">
    <property type="entry name" value="Ig_3"/>
    <property type="match status" value="1"/>
</dbReference>
<dbReference type="Gene3D" id="2.60.40.10">
    <property type="entry name" value="Immunoglobulins"/>
    <property type="match status" value="1"/>
</dbReference>
<keyword evidence="1" id="KW-0393">Immunoglobulin domain</keyword>
<dbReference type="GO" id="GO:0007411">
    <property type="term" value="P:axon guidance"/>
    <property type="evidence" value="ECO:0007669"/>
    <property type="project" value="TreeGrafter"/>
</dbReference>
<evidence type="ECO:0000259" key="2">
    <source>
        <dbReference type="PROSITE" id="PS50835"/>
    </source>
</evidence>
<dbReference type="InterPro" id="IPR007110">
    <property type="entry name" value="Ig-like_dom"/>
</dbReference>
<dbReference type="InterPro" id="IPR003598">
    <property type="entry name" value="Ig_sub2"/>
</dbReference>